<feature type="region of interest" description="Disordered" evidence="1">
    <location>
        <begin position="89"/>
        <end position="108"/>
    </location>
</feature>
<feature type="compositionally biased region" description="Basic and acidic residues" evidence="1">
    <location>
        <begin position="89"/>
        <end position="104"/>
    </location>
</feature>
<accession>A0ABT6A6N1</accession>
<dbReference type="RefSeq" id="WP_276109847.1">
    <property type="nucleotide sequence ID" value="NZ_JARJBB010000007.1"/>
</dbReference>
<evidence type="ECO:0000313" key="3">
    <source>
        <dbReference type="Proteomes" id="UP001221150"/>
    </source>
</evidence>
<name>A0ABT6A6N1_9ACTN</name>
<comment type="caution">
    <text evidence="2">The sequence shown here is derived from an EMBL/GenBank/DDBJ whole genome shotgun (WGS) entry which is preliminary data.</text>
</comment>
<sequence>MTNENLWNYAPTAGHTPDADLTGYKVEAADGHIGKVDKHSAEVGAQYIVVDTGVWIFGKEVLLPSGTVTAIDHEARTVRVARTKDEIKDAPEFDKEKHLGDPAYHDQISGYYGGHGSGH</sequence>
<reference evidence="2 3" key="1">
    <citation type="submission" date="2023-03" db="EMBL/GenBank/DDBJ databases">
        <title>Draft genome sequence of Streptomyces sp. K1PA1 isolated from peat swamp forest in Thailand.</title>
        <authorList>
            <person name="Klaysubun C."/>
            <person name="Duangmal K."/>
        </authorList>
    </citation>
    <scope>NUCLEOTIDE SEQUENCE [LARGE SCALE GENOMIC DNA]</scope>
    <source>
        <strain evidence="2 3">K1PA1</strain>
    </source>
</reference>
<dbReference type="EMBL" id="JARJBB010000007">
    <property type="protein sequence ID" value="MDF3300297.1"/>
    <property type="molecule type" value="Genomic_DNA"/>
</dbReference>
<protein>
    <submittedName>
        <fullName evidence="2">PRC-barrel domain containing protein</fullName>
    </submittedName>
</protein>
<dbReference type="SUPFAM" id="SSF50346">
    <property type="entry name" value="PRC-barrel domain"/>
    <property type="match status" value="1"/>
</dbReference>
<keyword evidence="3" id="KW-1185">Reference proteome</keyword>
<dbReference type="InterPro" id="IPR014747">
    <property type="entry name" value="Bac_photo_RC_H_C"/>
</dbReference>
<dbReference type="InterPro" id="IPR011033">
    <property type="entry name" value="PRC_barrel-like_sf"/>
</dbReference>
<evidence type="ECO:0000256" key="1">
    <source>
        <dbReference type="SAM" id="MobiDB-lite"/>
    </source>
</evidence>
<dbReference type="Proteomes" id="UP001221150">
    <property type="component" value="Unassembled WGS sequence"/>
</dbReference>
<evidence type="ECO:0000313" key="2">
    <source>
        <dbReference type="EMBL" id="MDF3300297.1"/>
    </source>
</evidence>
<dbReference type="Gene3D" id="3.90.50.10">
    <property type="entry name" value="Photosynthetic Reaction Center, subunit H, domain 2"/>
    <property type="match status" value="1"/>
</dbReference>
<gene>
    <name evidence="2" type="ORF">P3H78_17080</name>
</gene>
<organism evidence="2 3">
    <name type="scientific">Streptomyces tropicalis</name>
    <dbReference type="NCBI Taxonomy" id="3034234"/>
    <lineage>
        <taxon>Bacteria</taxon>
        <taxon>Bacillati</taxon>
        <taxon>Actinomycetota</taxon>
        <taxon>Actinomycetes</taxon>
        <taxon>Kitasatosporales</taxon>
        <taxon>Streptomycetaceae</taxon>
        <taxon>Streptomyces</taxon>
    </lineage>
</organism>
<proteinExistence type="predicted"/>